<dbReference type="AlphaFoldDB" id="A0AAV5IS70"/>
<dbReference type="Proteomes" id="UP001054252">
    <property type="component" value="Unassembled WGS sequence"/>
</dbReference>
<reference evidence="1 2" key="1">
    <citation type="journal article" date="2021" name="Commun. Biol.">
        <title>The genome of Shorea leprosula (Dipterocarpaceae) highlights the ecological relevance of drought in aseasonal tropical rainforests.</title>
        <authorList>
            <person name="Ng K.K.S."/>
            <person name="Kobayashi M.J."/>
            <person name="Fawcett J.A."/>
            <person name="Hatakeyama M."/>
            <person name="Paape T."/>
            <person name="Ng C.H."/>
            <person name="Ang C.C."/>
            <person name="Tnah L.H."/>
            <person name="Lee C.T."/>
            <person name="Nishiyama T."/>
            <person name="Sese J."/>
            <person name="O'Brien M.J."/>
            <person name="Copetti D."/>
            <person name="Mohd Noor M.I."/>
            <person name="Ong R.C."/>
            <person name="Putra M."/>
            <person name="Sireger I.Z."/>
            <person name="Indrioko S."/>
            <person name="Kosugi Y."/>
            <person name="Izuno A."/>
            <person name="Isagi Y."/>
            <person name="Lee S.L."/>
            <person name="Shimizu K.K."/>
        </authorList>
    </citation>
    <scope>NUCLEOTIDE SEQUENCE [LARGE SCALE GENOMIC DNA]</scope>
    <source>
        <strain evidence="1">214</strain>
    </source>
</reference>
<evidence type="ECO:0000313" key="1">
    <source>
        <dbReference type="EMBL" id="GKV02636.1"/>
    </source>
</evidence>
<comment type="caution">
    <text evidence="1">The sequence shown here is derived from an EMBL/GenBank/DDBJ whole genome shotgun (WGS) entry which is preliminary data.</text>
</comment>
<accession>A0AAV5IS70</accession>
<protein>
    <recommendedName>
        <fullName evidence="3">Transposase</fullName>
    </recommendedName>
</protein>
<proteinExistence type="predicted"/>
<name>A0AAV5IS70_9ROSI</name>
<organism evidence="1 2">
    <name type="scientific">Rubroshorea leprosula</name>
    <dbReference type="NCBI Taxonomy" id="152421"/>
    <lineage>
        <taxon>Eukaryota</taxon>
        <taxon>Viridiplantae</taxon>
        <taxon>Streptophyta</taxon>
        <taxon>Embryophyta</taxon>
        <taxon>Tracheophyta</taxon>
        <taxon>Spermatophyta</taxon>
        <taxon>Magnoliopsida</taxon>
        <taxon>eudicotyledons</taxon>
        <taxon>Gunneridae</taxon>
        <taxon>Pentapetalae</taxon>
        <taxon>rosids</taxon>
        <taxon>malvids</taxon>
        <taxon>Malvales</taxon>
        <taxon>Dipterocarpaceae</taxon>
        <taxon>Rubroshorea</taxon>
    </lineage>
</organism>
<evidence type="ECO:0000313" key="2">
    <source>
        <dbReference type="Proteomes" id="UP001054252"/>
    </source>
</evidence>
<dbReference type="EMBL" id="BPVZ01000019">
    <property type="protein sequence ID" value="GKV02636.1"/>
    <property type="molecule type" value="Genomic_DNA"/>
</dbReference>
<gene>
    <name evidence="1" type="ORF">SLEP1_g15042</name>
</gene>
<evidence type="ECO:0008006" key="3">
    <source>
        <dbReference type="Google" id="ProtNLM"/>
    </source>
</evidence>
<keyword evidence="2" id="KW-1185">Reference proteome</keyword>
<sequence length="61" mass="7315">MADFHSSTHRAKWIFTPQQLVEKFKVANQRAIETLEKVWERLWFNCTPFLCAYKEMFAAYG</sequence>